<evidence type="ECO:0000313" key="1">
    <source>
        <dbReference type="EMBL" id="QQK08441.1"/>
    </source>
</evidence>
<gene>
    <name evidence="1" type="ORF">JFY71_02590</name>
</gene>
<protein>
    <submittedName>
        <fullName evidence="1">NAD(P)H-dependent oxidoreductase subunit E</fullName>
    </submittedName>
</protein>
<organism evidence="1 2">
    <name type="scientific">Miniphocaeibacter halophilus</name>
    <dbReference type="NCBI Taxonomy" id="2931922"/>
    <lineage>
        <taxon>Bacteria</taxon>
        <taxon>Bacillati</taxon>
        <taxon>Bacillota</taxon>
        <taxon>Tissierellia</taxon>
        <taxon>Tissierellales</taxon>
        <taxon>Peptoniphilaceae</taxon>
        <taxon>Miniphocaeibacter</taxon>
    </lineage>
</organism>
<sequence length="161" mass="17930">MDYNYDIEQDMDKLRDYIDYLRIIKNEPGAVMPALQRAQQDYGFIPEAIVDIIALELGIHTSEIYGVATFYSQFRFEPKGEIDIAVCTGTACYVKGANDILTELTNLLGIKNGETSKDGKYSIEGIRCIGACGLAPVIKVNGDIYGNVSSKDIDKILKKYR</sequence>
<proteinExistence type="predicted"/>
<name>A0AC61N036_9FIRM</name>
<dbReference type="EMBL" id="CP066744">
    <property type="protein sequence ID" value="QQK08441.1"/>
    <property type="molecule type" value="Genomic_DNA"/>
</dbReference>
<accession>A0AC61N036</accession>
<evidence type="ECO:0000313" key="2">
    <source>
        <dbReference type="Proteomes" id="UP000595814"/>
    </source>
</evidence>
<dbReference type="Proteomes" id="UP000595814">
    <property type="component" value="Chromosome"/>
</dbReference>
<reference evidence="1 2" key="1">
    <citation type="journal article" date="2022" name="Int. J. Syst. Evol. Microbiol.">
        <title>Miniphocaeibacter halophilus sp. nov., an ammonium-tolerant acetate-producing bacterium isolated from a biogas system.</title>
        <authorList>
            <person name="Schnurer A."/>
            <person name="Singh A."/>
            <person name="Bi S."/>
            <person name="Qiao W."/>
            <person name="Westerholm M."/>
        </authorList>
    </citation>
    <scope>NUCLEOTIDE SEQUENCE [LARGE SCALE GENOMIC DNA]</scope>
    <source>
        <strain evidence="1 2">AMB_01</strain>
    </source>
</reference>
<keyword evidence="2" id="KW-1185">Reference proteome</keyword>